<evidence type="ECO:0000313" key="3">
    <source>
        <dbReference type="Proteomes" id="UP001189429"/>
    </source>
</evidence>
<accession>A0ABN9T7G6</accession>
<gene>
    <name evidence="2" type="ORF">PCOR1329_LOCUS35974</name>
</gene>
<evidence type="ECO:0000256" key="1">
    <source>
        <dbReference type="SAM" id="MobiDB-lite"/>
    </source>
</evidence>
<dbReference type="EMBL" id="CAUYUJ010014390">
    <property type="protein sequence ID" value="CAK0840569.1"/>
    <property type="molecule type" value="Genomic_DNA"/>
</dbReference>
<comment type="caution">
    <text evidence="2">The sequence shown here is derived from an EMBL/GenBank/DDBJ whole genome shotgun (WGS) entry which is preliminary data.</text>
</comment>
<keyword evidence="3" id="KW-1185">Reference proteome</keyword>
<protein>
    <submittedName>
        <fullName evidence="2">Uncharacterized protein</fullName>
    </submittedName>
</protein>
<proteinExistence type="predicted"/>
<sequence>MIHVFGEAPLRVRAMPAPRLFALVVPADLRLPDLDSRAPAVMFLPCRGLPAASAAGSAPPRSAWPCRVPAGRCPPLDGRPSSSGESPWLAHRPARGSSENPLWPQRLHISGRGRRA</sequence>
<dbReference type="Proteomes" id="UP001189429">
    <property type="component" value="Unassembled WGS sequence"/>
</dbReference>
<organism evidence="2 3">
    <name type="scientific">Prorocentrum cordatum</name>
    <dbReference type="NCBI Taxonomy" id="2364126"/>
    <lineage>
        <taxon>Eukaryota</taxon>
        <taxon>Sar</taxon>
        <taxon>Alveolata</taxon>
        <taxon>Dinophyceae</taxon>
        <taxon>Prorocentrales</taxon>
        <taxon>Prorocentraceae</taxon>
        <taxon>Prorocentrum</taxon>
    </lineage>
</organism>
<feature type="region of interest" description="Disordered" evidence="1">
    <location>
        <begin position="72"/>
        <end position="116"/>
    </location>
</feature>
<evidence type="ECO:0000313" key="2">
    <source>
        <dbReference type="EMBL" id="CAK0840569.1"/>
    </source>
</evidence>
<reference evidence="2" key="1">
    <citation type="submission" date="2023-10" db="EMBL/GenBank/DDBJ databases">
        <authorList>
            <person name="Chen Y."/>
            <person name="Shah S."/>
            <person name="Dougan E. K."/>
            <person name="Thang M."/>
            <person name="Chan C."/>
        </authorList>
    </citation>
    <scope>NUCLEOTIDE SEQUENCE [LARGE SCALE GENOMIC DNA]</scope>
</reference>
<name>A0ABN9T7G6_9DINO</name>